<keyword evidence="1" id="KW-0812">Transmembrane</keyword>
<proteinExistence type="predicted"/>
<evidence type="ECO:0000313" key="2">
    <source>
        <dbReference type="EMBL" id="GAA0526097.1"/>
    </source>
</evidence>
<keyword evidence="1" id="KW-0472">Membrane</keyword>
<evidence type="ECO:0000313" key="3">
    <source>
        <dbReference type="Proteomes" id="UP001500729"/>
    </source>
</evidence>
<dbReference type="Proteomes" id="UP001500729">
    <property type="component" value="Unassembled WGS sequence"/>
</dbReference>
<feature type="transmembrane region" description="Helical" evidence="1">
    <location>
        <begin position="12"/>
        <end position="36"/>
    </location>
</feature>
<protein>
    <recommendedName>
        <fullName evidence="4">Sensor protein</fullName>
    </recommendedName>
</protein>
<comment type="caution">
    <text evidence="2">The sequence shown here is derived from an EMBL/GenBank/DDBJ whole genome shotgun (WGS) entry which is preliminary data.</text>
</comment>
<dbReference type="EMBL" id="BAAAGS010000015">
    <property type="protein sequence ID" value="GAA0526097.1"/>
    <property type="molecule type" value="Genomic_DNA"/>
</dbReference>
<evidence type="ECO:0000256" key="1">
    <source>
        <dbReference type="SAM" id="Phobius"/>
    </source>
</evidence>
<organism evidence="2 3">
    <name type="scientific">Saccharopolyspora erythraea</name>
    <name type="common">Streptomyces erythraeus</name>
    <dbReference type="NCBI Taxonomy" id="1836"/>
    <lineage>
        <taxon>Bacteria</taxon>
        <taxon>Bacillati</taxon>
        <taxon>Actinomycetota</taxon>
        <taxon>Actinomycetes</taxon>
        <taxon>Pseudonocardiales</taxon>
        <taxon>Pseudonocardiaceae</taxon>
        <taxon>Saccharopolyspora</taxon>
    </lineage>
</organism>
<gene>
    <name evidence="2" type="ORF">GCM10009533_26780</name>
</gene>
<accession>A0ABP3MVB5</accession>
<name>A0ABP3MVB5_SACER</name>
<keyword evidence="1" id="KW-1133">Transmembrane helix</keyword>
<evidence type="ECO:0008006" key="4">
    <source>
        <dbReference type="Google" id="ProtNLM"/>
    </source>
</evidence>
<sequence>MVEGPLSVLARTLWFVLLPPLLLACLLELLVLWALLPFVLVGRALGLGSWWVDLRNHGCRAGTFRVAGARSARSLRRALAAHLRRGGAPGDDGAARLVAAEGAEFASVEISARDWELVLRRLSPHARRRWFLWRRRLSIADSLDVLPGGLGDDPVSAIIAIPFVLLFVLCLGGAVLELVVQAAILPVVVLLRLVRALAWPIEVVHRGTVETRQQVHGFLPSVRARRQLAEGLRLNRRRPEQLRQLAPLR</sequence>
<keyword evidence="3" id="KW-1185">Reference proteome</keyword>
<reference evidence="3" key="1">
    <citation type="journal article" date="2019" name="Int. J. Syst. Evol. Microbiol.">
        <title>The Global Catalogue of Microorganisms (GCM) 10K type strain sequencing project: providing services to taxonomists for standard genome sequencing and annotation.</title>
        <authorList>
            <consortium name="The Broad Institute Genomics Platform"/>
            <consortium name="The Broad Institute Genome Sequencing Center for Infectious Disease"/>
            <person name="Wu L."/>
            <person name="Ma J."/>
        </authorList>
    </citation>
    <scope>NUCLEOTIDE SEQUENCE [LARGE SCALE GENOMIC DNA]</scope>
    <source>
        <strain evidence="3">JCM 10303</strain>
    </source>
</reference>
<feature type="transmembrane region" description="Helical" evidence="1">
    <location>
        <begin position="158"/>
        <end position="191"/>
    </location>
</feature>